<accession>A0ABR3A6I1</accession>
<dbReference type="EMBL" id="JBBXMP010000017">
    <property type="protein sequence ID" value="KAL0068604.1"/>
    <property type="molecule type" value="Genomic_DNA"/>
</dbReference>
<evidence type="ECO:0000256" key="4">
    <source>
        <dbReference type="ARBA" id="ARBA00022741"/>
    </source>
</evidence>
<feature type="compositionally biased region" description="Low complexity" evidence="9">
    <location>
        <begin position="622"/>
        <end position="645"/>
    </location>
</feature>
<dbReference type="EC" id="2.7.11.1" evidence="1"/>
<feature type="compositionally biased region" description="Low complexity" evidence="9">
    <location>
        <begin position="720"/>
        <end position="740"/>
    </location>
</feature>
<feature type="compositionally biased region" description="Low complexity" evidence="9">
    <location>
        <begin position="573"/>
        <end position="590"/>
    </location>
</feature>
<keyword evidence="12" id="KW-1185">Reference proteome</keyword>
<proteinExistence type="predicted"/>
<evidence type="ECO:0000256" key="9">
    <source>
        <dbReference type="SAM" id="MobiDB-lite"/>
    </source>
</evidence>
<dbReference type="InterPro" id="IPR011009">
    <property type="entry name" value="Kinase-like_dom_sf"/>
</dbReference>
<keyword evidence="5 11" id="KW-0418">Kinase</keyword>
<dbReference type="SUPFAM" id="SSF56112">
    <property type="entry name" value="Protein kinase-like (PK-like)"/>
    <property type="match status" value="1"/>
</dbReference>
<feature type="region of interest" description="Disordered" evidence="9">
    <location>
        <begin position="312"/>
        <end position="408"/>
    </location>
</feature>
<sequence>MQGFPVYQQNQNKGTLAPGQTISVNKYTVQVERYLSQGGFAHVYLVRTATPVYGTTHHVLKRIAVNNEAMLTDVKKEVDIMRLLKGHPNIVHLIDAAWHRMSNGLYEVFILMEFCPGGGIIDMMNRRLRERLTEAEILQIFVDVCEGVAYMHNSRPPLLHRDLKVENILQASPTSFKLCDFGSATTVATRLPQSAQEFRALEDDLNRHTTMQYRAPEMIDVHMRRPVDEKSDVWALGVLLYKLCYYTTPFEEHGPLAILNVQYKTPPYPVYSSHMRDLISSMLREHGNQRPNVFELLNQVHRLRGTKSQFQYNIPAPKPLSPRQSTFKASPAQNNPAGSTISYRQAPTVASNISPKAPSPVPSPGKNAGVQARDKVLEAIAPMRRGRPATSKEPTSSRAASPEKGKNWLDDEEKAWQTVSKNAPSTVVNLDDAFSVSAPGSGAKKSGQKAMERTRSQHTTAAPSSSNIPSHPPLKSTIQRFGSLSRAGTRAIPTAQKEKDAFDGLGFGSSEQKPAPTLAEARKLRTGLAAPTSAVSPSASGKYSQPTRPSLSTNPSYNSSSPSQSLIPPPLKPSGSGSSWSSQPPSRPLSTNPNQGTETSAETRFPSLEELDASFAPKSSKRSSVSVKPGLHSSSQPQLGQPPQSIYSPDNSKTGGGNSRVPFPEPPKSTPTRGTYSTPGAEASKISPAPSSATSTTTVGRQPSLIRRHRSSVTIKHGSQADSASPSSSYLKSSTKESSAAQEKVPAAKPQQTDWLTGDDDSLGTPSTSMPARRTSPAPGPVPVVRDSPSKRASFIEKSAIPIQEALVATHERIPSPPPKDRASAIAATYSTMPDSPSSRAHRIFPELETTMEPAQSSEWRRHAPPSPSPRRNRKQTVESVSSADEEGPEEAGRYVPRTTKPSESRNAKPQRKGRQSSVHDLVDLYGGGMSPTKERDNGDEVVRSTGTPVPSRTTGGQSRAGSLASPMPVPSRRKSVSPQPLASPLDRPPTGQSAKSPSIASPTSSTSSRSRPQSMFIFPSKSTGSSGVPLSAGLAPPPDAEPQRHTRRNSITDMVQRFEAIDAVARSSAISTVSQRPNLNKADSSSSTSSVPPPRRSQMNGKGSSFEPNATGLNKPKTPSQANRRVSPSGLGRISPSPSPGKPQEVEVVTPRPRRISTRPDGSSNPVLFPVSRQTSNAEESTQNTDVRSPSPERPYQGVGKLIDQWQRKTAEPENPRSPIPKRGTGFVAKRAGLVNGQTK</sequence>
<dbReference type="InterPro" id="IPR000719">
    <property type="entry name" value="Prot_kinase_dom"/>
</dbReference>
<feature type="compositionally biased region" description="Basic and acidic residues" evidence="9">
    <location>
        <begin position="810"/>
        <end position="823"/>
    </location>
</feature>
<dbReference type="CDD" id="cd14037">
    <property type="entry name" value="STKc_NAK_like"/>
    <property type="match status" value="1"/>
</dbReference>
<feature type="compositionally biased region" description="Basic and acidic residues" evidence="9">
    <location>
        <begin position="1207"/>
        <end position="1216"/>
    </location>
</feature>
<feature type="compositionally biased region" description="Polar residues" evidence="9">
    <location>
        <begin position="457"/>
        <end position="469"/>
    </location>
</feature>
<feature type="compositionally biased region" description="Low complexity" evidence="9">
    <location>
        <begin position="549"/>
        <end position="566"/>
    </location>
</feature>
<gene>
    <name evidence="11" type="primary">AKL1</name>
    <name evidence="11" type="ORF">AAF712_004319</name>
</gene>
<evidence type="ECO:0000256" key="6">
    <source>
        <dbReference type="ARBA" id="ARBA00022840"/>
    </source>
</evidence>
<feature type="compositionally biased region" description="Polar residues" evidence="9">
    <location>
        <begin position="1161"/>
        <end position="1189"/>
    </location>
</feature>
<comment type="catalytic activity">
    <reaction evidence="8">
        <text>L-seryl-[protein] + ATP = O-phospho-L-seryl-[protein] + ADP + H(+)</text>
        <dbReference type="Rhea" id="RHEA:17989"/>
        <dbReference type="Rhea" id="RHEA-COMP:9863"/>
        <dbReference type="Rhea" id="RHEA-COMP:11604"/>
        <dbReference type="ChEBI" id="CHEBI:15378"/>
        <dbReference type="ChEBI" id="CHEBI:29999"/>
        <dbReference type="ChEBI" id="CHEBI:30616"/>
        <dbReference type="ChEBI" id="CHEBI:83421"/>
        <dbReference type="ChEBI" id="CHEBI:456216"/>
        <dbReference type="EC" id="2.7.11.1"/>
    </reaction>
</comment>
<reference evidence="11 12" key="1">
    <citation type="submission" date="2024-05" db="EMBL/GenBank/DDBJ databases">
        <title>A draft genome resource for the thread blight pathogen Marasmius tenuissimus strain MS-2.</title>
        <authorList>
            <person name="Yulfo-Soto G.E."/>
            <person name="Baruah I.K."/>
            <person name="Amoako-Attah I."/>
            <person name="Bukari Y."/>
            <person name="Meinhardt L.W."/>
            <person name="Bailey B.A."/>
            <person name="Cohen S.P."/>
        </authorList>
    </citation>
    <scope>NUCLEOTIDE SEQUENCE [LARGE SCALE GENOMIC DNA]</scope>
    <source>
        <strain evidence="11 12">MS-2</strain>
    </source>
</reference>
<comment type="caution">
    <text evidence="11">The sequence shown here is derived from an EMBL/GenBank/DDBJ whole genome shotgun (WGS) entry which is preliminary data.</text>
</comment>
<feature type="domain" description="Protein kinase" evidence="10">
    <location>
        <begin position="29"/>
        <end position="304"/>
    </location>
</feature>
<feature type="compositionally biased region" description="Polar residues" evidence="9">
    <location>
        <begin position="829"/>
        <end position="839"/>
    </location>
</feature>
<dbReference type="PANTHER" id="PTHR22967:SF57">
    <property type="entry name" value="AUXILIN, ISOFORM A-RELATED"/>
    <property type="match status" value="1"/>
</dbReference>
<evidence type="ECO:0000256" key="5">
    <source>
        <dbReference type="ARBA" id="ARBA00022777"/>
    </source>
</evidence>
<feature type="compositionally biased region" description="Polar residues" evidence="9">
    <location>
        <begin position="591"/>
        <end position="602"/>
    </location>
</feature>
<dbReference type="SMART" id="SM00220">
    <property type="entry name" value="S_TKc"/>
    <property type="match status" value="1"/>
</dbReference>
<feature type="compositionally biased region" description="Polar residues" evidence="9">
    <location>
        <begin position="322"/>
        <end position="354"/>
    </location>
</feature>
<feature type="compositionally biased region" description="Polar residues" evidence="9">
    <location>
        <begin position="1069"/>
        <end position="1084"/>
    </location>
</feature>
<keyword evidence="3 11" id="KW-0808">Transferase</keyword>
<dbReference type="PROSITE" id="PS50011">
    <property type="entry name" value="PROTEIN_KINASE_DOM"/>
    <property type="match status" value="1"/>
</dbReference>
<name>A0ABR3A6I1_9AGAR</name>
<dbReference type="Pfam" id="PF00069">
    <property type="entry name" value="Pkinase"/>
    <property type="match status" value="1"/>
</dbReference>
<organism evidence="11 12">
    <name type="scientific">Marasmius tenuissimus</name>
    <dbReference type="NCBI Taxonomy" id="585030"/>
    <lineage>
        <taxon>Eukaryota</taxon>
        <taxon>Fungi</taxon>
        <taxon>Dikarya</taxon>
        <taxon>Basidiomycota</taxon>
        <taxon>Agaricomycotina</taxon>
        <taxon>Agaricomycetes</taxon>
        <taxon>Agaricomycetidae</taxon>
        <taxon>Agaricales</taxon>
        <taxon>Marasmiineae</taxon>
        <taxon>Marasmiaceae</taxon>
        <taxon>Marasmius</taxon>
    </lineage>
</organism>
<dbReference type="PANTHER" id="PTHR22967">
    <property type="entry name" value="SERINE/THREONINE PROTEIN KINASE"/>
    <property type="match status" value="1"/>
</dbReference>
<feature type="compositionally biased region" description="Polar residues" evidence="9">
    <location>
        <begin position="945"/>
        <end position="961"/>
    </location>
</feature>
<evidence type="ECO:0000256" key="7">
    <source>
        <dbReference type="ARBA" id="ARBA00047899"/>
    </source>
</evidence>
<protein>
    <recommendedName>
        <fullName evidence="1">non-specific serine/threonine protein kinase</fullName>
        <ecNumber evidence="1">2.7.11.1</ecNumber>
    </recommendedName>
</protein>
<evidence type="ECO:0000313" key="12">
    <source>
        <dbReference type="Proteomes" id="UP001437256"/>
    </source>
</evidence>
<evidence type="ECO:0000259" key="10">
    <source>
        <dbReference type="PROSITE" id="PS50011"/>
    </source>
</evidence>
<keyword evidence="6" id="KW-0067">ATP-binding</keyword>
<feature type="compositionally biased region" description="Low complexity" evidence="9">
    <location>
        <begin position="687"/>
        <end position="698"/>
    </location>
</feature>
<feature type="region of interest" description="Disordered" evidence="9">
    <location>
        <begin position="433"/>
        <end position="795"/>
    </location>
</feature>
<keyword evidence="2 11" id="KW-0723">Serine/threonine-protein kinase</keyword>
<keyword evidence="4" id="KW-0547">Nucleotide-binding</keyword>
<evidence type="ECO:0000313" key="11">
    <source>
        <dbReference type="EMBL" id="KAL0068604.1"/>
    </source>
</evidence>
<dbReference type="Proteomes" id="UP001437256">
    <property type="component" value="Unassembled WGS sequence"/>
</dbReference>
<feature type="compositionally biased region" description="Basic and acidic residues" evidence="9">
    <location>
        <begin position="933"/>
        <end position="943"/>
    </location>
</feature>
<evidence type="ECO:0000256" key="8">
    <source>
        <dbReference type="ARBA" id="ARBA00048679"/>
    </source>
</evidence>
<feature type="region of interest" description="Disordered" evidence="9">
    <location>
        <begin position="1068"/>
        <end position="1241"/>
    </location>
</feature>
<feature type="compositionally biased region" description="Polar residues" evidence="9">
    <location>
        <begin position="1099"/>
        <end position="1127"/>
    </location>
</feature>
<dbReference type="GO" id="GO:0004674">
    <property type="term" value="F:protein serine/threonine kinase activity"/>
    <property type="evidence" value="ECO:0007669"/>
    <property type="project" value="UniProtKB-KW"/>
</dbReference>
<evidence type="ECO:0000256" key="1">
    <source>
        <dbReference type="ARBA" id="ARBA00012513"/>
    </source>
</evidence>
<feature type="compositionally biased region" description="Low complexity" evidence="9">
    <location>
        <begin position="529"/>
        <end position="540"/>
    </location>
</feature>
<feature type="region of interest" description="Disordered" evidence="9">
    <location>
        <begin position="808"/>
        <end position="1055"/>
    </location>
</feature>
<comment type="catalytic activity">
    <reaction evidence="7">
        <text>L-threonyl-[protein] + ATP = O-phospho-L-threonyl-[protein] + ADP + H(+)</text>
        <dbReference type="Rhea" id="RHEA:46608"/>
        <dbReference type="Rhea" id="RHEA-COMP:11060"/>
        <dbReference type="Rhea" id="RHEA-COMP:11605"/>
        <dbReference type="ChEBI" id="CHEBI:15378"/>
        <dbReference type="ChEBI" id="CHEBI:30013"/>
        <dbReference type="ChEBI" id="CHEBI:30616"/>
        <dbReference type="ChEBI" id="CHEBI:61977"/>
        <dbReference type="ChEBI" id="CHEBI:456216"/>
        <dbReference type="EC" id="2.7.11.1"/>
    </reaction>
</comment>
<feature type="compositionally biased region" description="Low complexity" evidence="9">
    <location>
        <begin position="994"/>
        <end position="1015"/>
    </location>
</feature>
<evidence type="ECO:0000256" key="3">
    <source>
        <dbReference type="ARBA" id="ARBA00022679"/>
    </source>
</evidence>
<dbReference type="Gene3D" id="1.10.510.10">
    <property type="entry name" value="Transferase(Phosphotransferase) domain 1"/>
    <property type="match status" value="1"/>
</dbReference>
<evidence type="ECO:0000256" key="2">
    <source>
        <dbReference type="ARBA" id="ARBA00022527"/>
    </source>
</evidence>